<accession>A0A2T7UKB2</accession>
<reference evidence="2 3" key="1">
    <citation type="journal article" date="2011" name="Syst. Appl. Microbiol.">
        <title>Defluviimonas denitrificans gen. nov., sp. nov., and Pararhodobacter aggregans gen. nov., sp. nov., non-phototrophic Rhodobacteraceae from the biofilter of a marine aquaculture.</title>
        <authorList>
            <person name="Foesel B.U."/>
            <person name="Drake H.L."/>
            <person name="Schramm A."/>
        </authorList>
    </citation>
    <scope>NUCLEOTIDE SEQUENCE [LARGE SCALE GENOMIC DNA]</scope>
    <source>
        <strain evidence="2 3">D1-19</strain>
    </source>
</reference>
<comment type="caution">
    <text evidence="2">The sequence shown here is derived from an EMBL/GenBank/DDBJ whole genome shotgun (WGS) entry which is preliminary data.</text>
</comment>
<dbReference type="AlphaFoldDB" id="A0A2T7UKB2"/>
<evidence type="ECO:0000256" key="1">
    <source>
        <dbReference type="SAM" id="MobiDB-lite"/>
    </source>
</evidence>
<protein>
    <submittedName>
        <fullName evidence="2">Uncharacterized protein</fullName>
    </submittedName>
</protein>
<dbReference type="RefSeq" id="WP_107750904.1">
    <property type="nucleotide sequence ID" value="NZ_QBKF01000003.1"/>
</dbReference>
<gene>
    <name evidence="2" type="ORF">DDE23_23290</name>
</gene>
<evidence type="ECO:0000313" key="3">
    <source>
        <dbReference type="Proteomes" id="UP000244810"/>
    </source>
</evidence>
<evidence type="ECO:0000313" key="2">
    <source>
        <dbReference type="EMBL" id="PVE45097.1"/>
    </source>
</evidence>
<proteinExistence type="predicted"/>
<organism evidence="2 3">
    <name type="scientific">Pararhodobacter aggregans</name>
    <dbReference type="NCBI Taxonomy" id="404875"/>
    <lineage>
        <taxon>Bacteria</taxon>
        <taxon>Pseudomonadati</taxon>
        <taxon>Pseudomonadota</taxon>
        <taxon>Alphaproteobacteria</taxon>
        <taxon>Rhodobacterales</taxon>
        <taxon>Paracoccaceae</taxon>
        <taxon>Pararhodobacter</taxon>
    </lineage>
</organism>
<keyword evidence="3" id="KW-1185">Reference proteome</keyword>
<dbReference type="EMBL" id="QDDR01000018">
    <property type="protein sequence ID" value="PVE45097.1"/>
    <property type="molecule type" value="Genomic_DNA"/>
</dbReference>
<name>A0A2T7UKB2_9RHOB</name>
<dbReference type="OrthoDB" id="7872244at2"/>
<feature type="region of interest" description="Disordered" evidence="1">
    <location>
        <begin position="166"/>
        <end position="185"/>
    </location>
</feature>
<sequence length="200" mass="21203">MADLLVAGHFFEDIIDGYFPLGESLRQMLSRQGFGAALVVITHAPVLHWPGDDGQGPVPMRLRAATAGLLRWSLALAVLDGNGMRLSGVADWRWPEGERGFGPETRLAEPAFLRGIGLHPGPEDGGAFGRVRRDNASRLGIAGPGVPGWGFTRPVDGIVRDTGAIAAPHRQGGTGPRLSVDLTDPDHARASHAMARDLGL</sequence>
<dbReference type="Proteomes" id="UP000244810">
    <property type="component" value="Unassembled WGS sequence"/>
</dbReference>